<dbReference type="PANTHER" id="PTHR10545">
    <property type="entry name" value="DIAMINE N-ACETYLTRANSFERASE"/>
    <property type="match status" value="1"/>
</dbReference>
<dbReference type="SUPFAM" id="SSF55729">
    <property type="entry name" value="Acyl-CoA N-acyltransferases (Nat)"/>
    <property type="match status" value="1"/>
</dbReference>
<dbReference type="Proteomes" id="UP000007110">
    <property type="component" value="Unassembled WGS sequence"/>
</dbReference>
<dbReference type="GO" id="GO:0008080">
    <property type="term" value="F:N-acetyltransferase activity"/>
    <property type="evidence" value="ECO:0000318"/>
    <property type="project" value="GO_Central"/>
</dbReference>
<dbReference type="OMA" id="FICMEEN"/>
<dbReference type="FunFam" id="3.40.630.30:FF:000064">
    <property type="entry name" value="GNAT family acetyltransferase"/>
    <property type="match status" value="1"/>
</dbReference>
<feature type="domain" description="N-acetyltransferase" evidence="4">
    <location>
        <begin position="13"/>
        <end position="178"/>
    </location>
</feature>
<protein>
    <recommendedName>
        <fullName evidence="4">N-acetyltransferase domain-containing protein</fullName>
    </recommendedName>
</protein>
<accession>A0A7M7R9G5</accession>
<dbReference type="PROSITE" id="PS51186">
    <property type="entry name" value="GNAT"/>
    <property type="match status" value="1"/>
</dbReference>
<evidence type="ECO:0000256" key="2">
    <source>
        <dbReference type="ARBA" id="ARBA00022679"/>
    </source>
</evidence>
<evidence type="ECO:0000259" key="4">
    <source>
        <dbReference type="PROSITE" id="PS51186"/>
    </source>
</evidence>
<evidence type="ECO:0000313" key="6">
    <source>
        <dbReference type="Proteomes" id="UP000007110"/>
    </source>
</evidence>
<dbReference type="EnsemblMetazoa" id="XM_775970">
    <property type="protein sequence ID" value="XP_781063"/>
    <property type="gene ID" value="LOC575578"/>
</dbReference>
<evidence type="ECO:0000256" key="1">
    <source>
        <dbReference type="ARBA" id="ARBA00008694"/>
    </source>
</evidence>
<keyword evidence="2" id="KW-0808">Transferase</keyword>
<sequence length="190" mass="21532">MMAAKPETIQASYVVRGGRREDCDELLRLIWELADHEGTLQKPTITNEILLEDAFGERPNLHFFVVELEDNGVSRKRMLMGFAAMNSFVTDIFDGRHSMLCGLYIDEGHRGNGLGRALMKAVCKTCLDLGVGSLDFDVKMNNQRARHFYSSLGVTNNTETKGWEYWTFHDTNMNKFSSEPECLNGVNTQL</sequence>
<name>A0A7M7R9G5_STRPU</name>
<dbReference type="InterPro" id="IPR051016">
    <property type="entry name" value="Diverse_Substrate_AcTransf"/>
</dbReference>
<organism evidence="5 6">
    <name type="scientific">Strongylocentrotus purpuratus</name>
    <name type="common">Purple sea urchin</name>
    <dbReference type="NCBI Taxonomy" id="7668"/>
    <lineage>
        <taxon>Eukaryota</taxon>
        <taxon>Metazoa</taxon>
        <taxon>Echinodermata</taxon>
        <taxon>Eleutherozoa</taxon>
        <taxon>Echinozoa</taxon>
        <taxon>Echinoidea</taxon>
        <taxon>Euechinoidea</taxon>
        <taxon>Echinacea</taxon>
        <taxon>Camarodonta</taxon>
        <taxon>Echinidea</taxon>
        <taxon>Strongylocentrotidae</taxon>
        <taxon>Strongylocentrotus</taxon>
    </lineage>
</organism>
<dbReference type="InParanoid" id="A0A7M7R9G5"/>
<dbReference type="CDD" id="cd04301">
    <property type="entry name" value="NAT_SF"/>
    <property type="match status" value="1"/>
</dbReference>
<evidence type="ECO:0000256" key="3">
    <source>
        <dbReference type="ARBA" id="ARBA00023315"/>
    </source>
</evidence>
<reference evidence="6" key="1">
    <citation type="submission" date="2015-02" db="EMBL/GenBank/DDBJ databases">
        <title>Genome sequencing for Strongylocentrotus purpuratus.</title>
        <authorList>
            <person name="Murali S."/>
            <person name="Liu Y."/>
            <person name="Vee V."/>
            <person name="English A."/>
            <person name="Wang M."/>
            <person name="Skinner E."/>
            <person name="Han Y."/>
            <person name="Muzny D.M."/>
            <person name="Worley K.C."/>
            <person name="Gibbs R.A."/>
        </authorList>
    </citation>
    <scope>NUCLEOTIDE SEQUENCE</scope>
</reference>
<reference evidence="5" key="2">
    <citation type="submission" date="2021-01" db="UniProtKB">
        <authorList>
            <consortium name="EnsemblMetazoa"/>
        </authorList>
    </citation>
    <scope>IDENTIFICATION</scope>
</reference>
<dbReference type="OrthoDB" id="7305308at2759"/>
<evidence type="ECO:0000313" key="5">
    <source>
        <dbReference type="EnsemblMetazoa" id="XP_781063"/>
    </source>
</evidence>
<dbReference type="InterPro" id="IPR016181">
    <property type="entry name" value="Acyl_CoA_acyltransferase"/>
</dbReference>
<dbReference type="GeneID" id="575578"/>
<dbReference type="Pfam" id="PF00583">
    <property type="entry name" value="Acetyltransf_1"/>
    <property type="match status" value="1"/>
</dbReference>
<keyword evidence="6" id="KW-1185">Reference proteome</keyword>
<comment type="similarity">
    <text evidence="1">Belongs to the acetyltransferase family.</text>
</comment>
<dbReference type="AlphaFoldDB" id="A0A7M7R9G5"/>
<dbReference type="Gene3D" id="3.40.630.30">
    <property type="match status" value="1"/>
</dbReference>
<proteinExistence type="inferred from homology"/>
<keyword evidence="3" id="KW-0012">Acyltransferase</keyword>
<dbReference type="RefSeq" id="XP_781063.3">
    <property type="nucleotide sequence ID" value="XM_775970.5"/>
</dbReference>
<dbReference type="PANTHER" id="PTHR10545:SF29">
    <property type="entry name" value="GH14572P-RELATED"/>
    <property type="match status" value="1"/>
</dbReference>
<dbReference type="InterPro" id="IPR000182">
    <property type="entry name" value="GNAT_dom"/>
</dbReference>
<dbReference type="KEGG" id="spu:575578"/>